<dbReference type="GO" id="GO:0005886">
    <property type="term" value="C:plasma membrane"/>
    <property type="evidence" value="ECO:0007669"/>
    <property type="project" value="UniProtKB-SubCell"/>
</dbReference>
<dbReference type="EMBL" id="HG322949">
    <property type="protein sequence ID" value="CDG83046.1"/>
    <property type="molecule type" value="Genomic_DNA"/>
</dbReference>
<evidence type="ECO:0000256" key="5">
    <source>
        <dbReference type="HAMAP-Rule" id="MF_00189"/>
    </source>
</evidence>
<dbReference type="PANTHER" id="PTHR36917:SF1">
    <property type="entry name" value="INNER MEMBRANE-SPANNING PROTEIN YCIB"/>
    <property type="match status" value="1"/>
</dbReference>
<dbReference type="KEGG" id="jag:GJA_2415"/>
<keyword evidence="1 5" id="KW-1003">Cell membrane</keyword>
<feature type="transmembrane region" description="Helical" evidence="5">
    <location>
        <begin position="51"/>
        <end position="71"/>
    </location>
</feature>
<dbReference type="AlphaFoldDB" id="W0V590"/>
<comment type="subcellular location">
    <subcellularLocation>
        <location evidence="5">Cell inner membrane</location>
        <topology evidence="5">Multi-pass membrane protein</topology>
    </subcellularLocation>
</comment>
<feature type="transmembrane region" description="Helical" evidence="5">
    <location>
        <begin position="148"/>
        <end position="171"/>
    </location>
</feature>
<keyword evidence="5" id="KW-0997">Cell inner membrane</keyword>
<name>W0V590_9BURK</name>
<feature type="transmembrane region" description="Helical" evidence="5">
    <location>
        <begin position="109"/>
        <end position="127"/>
    </location>
</feature>
<dbReference type="PATRIC" id="fig|1349767.4.peg.4159"/>
<dbReference type="NCBIfam" id="NF001325">
    <property type="entry name" value="PRK00259.1-3"/>
    <property type="match status" value="1"/>
</dbReference>
<dbReference type="Proteomes" id="UP000027604">
    <property type="component" value="Chromosome I"/>
</dbReference>
<dbReference type="OrthoDB" id="9788219at2"/>
<protein>
    <recommendedName>
        <fullName evidence="5">Inner membrane-spanning protein YciB</fullName>
    </recommendedName>
</protein>
<comment type="similarity">
    <text evidence="5">Belongs to the YciB family.</text>
</comment>
<accession>W0V590</accession>
<keyword evidence="7" id="KW-1185">Reference proteome</keyword>
<dbReference type="Pfam" id="PF04279">
    <property type="entry name" value="IspA"/>
    <property type="match status" value="1"/>
</dbReference>
<organism evidence="6 7">
    <name type="scientific">Janthinobacterium agaricidamnosum NBRC 102515 = DSM 9628</name>
    <dbReference type="NCBI Taxonomy" id="1349767"/>
    <lineage>
        <taxon>Bacteria</taxon>
        <taxon>Pseudomonadati</taxon>
        <taxon>Pseudomonadota</taxon>
        <taxon>Betaproteobacteria</taxon>
        <taxon>Burkholderiales</taxon>
        <taxon>Oxalobacteraceae</taxon>
        <taxon>Janthinobacterium</taxon>
    </lineage>
</organism>
<proteinExistence type="inferred from homology"/>
<dbReference type="eggNOG" id="COG2917">
    <property type="taxonomic scope" value="Bacteria"/>
</dbReference>
<dbReference type="InterPro" id="IPR006008">
    <property type="entry name" value="YciB"/>
</dbReference>
<dbReference type="RefSeq" id="WP_038492138.1">
    <property type="nucleotide sequence ID" value="NZ_BCTH01000033.1"/>
</dbReference>
<evidence type="ECO:0000256" key="2">
    <source>
        <dbReference type="ARBA" id="ARBA00022692"/>
    </source>
</evidence>
<evidence type="ECO:0000256" key="3">
    <source>
        <dbReference type="ARBA" id="ARBA00022989"/>
    </source>
</evidence>
<dbReference type="HOGENOM" id="CLU_089554_2_0_4"/>
<gene>
    <name evidence="6" type="primary">ispZ</name>
    <name evidence="5" type="synonym">yciB</name>
    <name evidence="6" type="ORF">GJA_2415</name>
</gene>
<dbReference type="HAMAP" id="MF_00189">
    <property type="entry name" value="YciB"/>
    <property type="match status" value="1"/>
</dbReference>
<evidence type="ECO:0000313" key="7">
    <source>
        <dbReference type="Proteomes" id="UP000027604"/>
    </source>
</evidence>
<dbReference type="STRING" id="1349767.GJA_2415"/>
<reference evidence="6 7" key="1">
    <citation type="journal article" date="2015" name="Genome Announc.">
        <title>Genome Sequence of Mushroom Soft-Rot Pathogen Janthinobacterium agaricidamnosum.</title>
        <authorList>
            <person name="Graupner K."/>
            <person name="Lackner G."/>
            <person name="Hertweck C."/>
        </authorList>
    </citation>
    <scope>NUCLEOTIDE SEQUENCE [LARGE SCALE GENOMIC DNA]</scope>
    <source>
        <strain evidence="7">NBRC 102515 / DSM 9628</strain>
    </source>
</reference>
<dbReference type="PANTHER" id="PTHR36917">
    <property type="entry name" value="INTRACELLULAR SEPTATION PROTEIN A-RELATED"/>
    <property type="match status" value="1"/>
</dbReference>
<feature type="transmembrane region" description="Helical" evidence="5">
    <location>
        <begin position="78"/>
        <end position="97"/>
    </location>
</feature>
<keyword evidence="3 5" id="KW-1133">Transmembrane helix</keyword>
<keyword evidence="2 5" id="KW-0812">Transmembrane</keyword>
<sequence>MKLLFDFFPLLAFFIAYKLAGHDQAAAHALVERYLSGVISGGIIKPDQAPLMIATLVGIVATALQVGYLIARKRKVDGMLWLSLVVFVVFGGSSIYFHNDNFIKWKPTLIYWLSGLALLVGHVFFKKNFIRKTMESQVKLPQDVWQKLLFAWITFFAAIGALNLFVAFVFYAGDTAAWVSFKAFGATGIFFVFIVCQTLFLAKHIKEET</sequence>
<comment type="function">
    <text evidence="5">Plays a role in cell envelope biogenesis, maintenance of cell envelope integrity and membrane homeostasis.</text>
</comment>
<evidence type="ECO:0000313" key="6">
    <source>
        <dbReference type="EMBL" id="CDG83046.1"/>
    </source>
</evidence>
<feature type="transmembrane region" description="Helical" evidence="5">
    <location>
        <begin position="183"/>
        <end position="202"/>
    </location>
</feature>
<keyword evidence="4 5" id="KW-0472">Membrane</keyword>
<evidence type="ECO:0000256" key="4">
    <source>
        <dbReference type="ARBA" id="ARBA00023136"/>
    </source>
</evidence>
<evidence type="ECO:0000256" key="1">
    <source>
        <dbReference type="ARBA" id="ARBA00022475"/>
    </source>
</evidence>